<dbReference type="GO" id="GO:0005829">
    <property type="term" value="C:cytosol"/>
    <property type="evidence" value="ECO:0007669"/>
    <property type="project" value="TreeGrafter"/>
</dbReference>
<dbReference type="AlphaFoldDB" id="A0A9P7Z3G2"/>
<accession>A0A9P7Z3G2</accession>
<dbReference type="NCBIfam" id="TIGR01429">
    <property type="entry name" value="AMP_deaminase"/>
    <property type="match status" value="1"/>
</dbReference>
<dbReference type="Pfam" id="PF19326">
    <property type="entry name" value="AMP_deaminase"/>
    <property type="match status" value="1"/>
</dbReference>
<dbReference type="InterPro" id="IPR006650">
    <property type="entry name" value="A/AMP_deam_AS"/>
</dbReference>
<organism evidence="12 13">
    <name type="scientific">Calycina marina</name>
    <dbReference type="NCBI Taxonomy" id="1763456"/>
    <lineage>
        <taxon>Eukaryota</taxon>
        <taxon>Fungi</taxon>
        <taxon>Dikarya</taxon>
        <taxon>Ascomycota</taxon>
        <taxon>Pezizomycotina</taxon>
        <taxon>Leotiomycetes</taxon>
        <taxon>Helotiales</taxon>
        <taxon>Pezizellaceae</taxon>
        <taxon>Calycina</taxon>
    </lineage>
</organism>
<dbReference type="Gene3D" id="4.10.800.20">
    <property type="match status" value="1"/>
</dbReference>
<proteinExistence type="inferred from homology"/>
<dbReference type="OrthoDB" id="1723809at2759"/>
<sequence length="1115" mass="125973">MTGGRPLEKDASNSNSPILSSRPTLSELDSYSYEHELRAAPRSNDEYNSVESDNMRDNMLPEAALVSDITPDTPGEDGMLPRDIQRKTAYYDYAAEKSLSQADAKLFYQRSQLDAQKTGGTNWGASESSQYGSPTLQARMSNKFAPESEGLRRSESVTSHKTPQHQRYSKVPPTGFSDLGKHPESNVIQEPSLLSADTSTNPFRCHKEEPLIATDVAAREHTAHPEAPHEHKSALALEGLHGAGIGVGVGSGLGGFPDNDSQITSELSTIYTNIQKILDIRHKYMRLSMQNDHDNPKDEANWNIYPPPPEPAWYEDGYQPPTTVGRDTQSNSLSNSVVLERPWTRDKGSSDAFKNIKGLDAGINQTPHQSPHTPNAPKLKRKPGFDIGEDFDLEDLMPVPGPGEMAYKLDGNSVYQVFENSKAEEADSPVINIPTIREFYMDLEEVLNMSSDGPGKSFAFRRLQYLEGKFNLYVLLNEYQEMADSKRVPHRDFYNVRKVDTHVHHSACMNQKHLLRFIKSKMKKYPDEVVMYRDGKHLTLEEVFQSINLTAYDLSIDTLDMHAHTDSFHRFDKFNLKYNPIGESRLRTIFLKTDNFIKGRYLAEITKEVISDLESSKYQMVEWRISVYGRDLEEWDKLAAWVVDNKLFSNNVRWLIQVPRLFDVYKSTGLMENFEQVIVNVFQPLFEVTKDPTSHPKLHIFLQRVIGFDSVDDESKPERRLYRKFPVPNQWHSKQNPPYSYWIYYLFANMASLNVFRKQRGFNTFLLRPHCGEAGDTDHLAAAVLCCHSISHGLLLRKVPLLQYIFYLEQIGVAMSPLSNNALFLAYERNPFLGYFKRGLNVSLSTDDPLQFAFTKEPLIEEYSVAAQIYKLSAVDMCELAKNSVKQSGFEHALKARWLGSDFALPGVKGNAMSKTNIPNIREGFRHETLLQELAMIEKYTAVATPATLVPSNPERNLLSSQPVPHSPTSSLKTNISTGTGPEHSQHYQQFPSQSARIPSGLTQLYADNSTHGSNSQPLTRDHTHPSSISSPQLHQINRESSWPLEGFGDLHMSASEPRIFPGLVSRRQTVRQGSGSEKDDLEISIRRRTRSRLDGSAVEEEEVSDGEEEEAGGH</sequence>
<feature type="compositionally biased region" description="Polar residues" evidence="11">
    <location>
        <begin position="1067"/>
        <end position="1076"/>
    </location>
</feature>
<dbReference type="FunFam" id="3.20.20.140:FF:000300">
    <property type="entry name" value="Uncharacterized protein"/>
    <property type="match status" value="1"/>
</dbReference>
<feature type="compositionally biased region" description="Polar residues" evidence="11">
    <location>
        <begin position="1005"/>
        <end position="1019"/>
    </location>
</feature>
<comment type="cofactor">
    <cofactor evidence="1">
        <name>Zn(2+)</name>
        <dbReference type="ChEBI" id="CHEBI:29105"/>
    </cofactor>
</comment>
<feature type="region of interest" description="Disordered" evidence="11">
    <location>
        <begin position="1"/>
        <end position="27"/>
    </location>
</feature>
<evidence type="ECO:0000313" key="12">
    <source>
        <dbReference type="EMBL" id="KAG9244601.1"/>
    </source>
</evidence>
<gene>
    <name evidence="12" type="ORF">BJ878DRAFT_60828</name>
</gene>
<feature type="compositionally biased region" description="Basic and acidic residues" evidence="11">
    <location>
        <begin position="1077"/>
        <end position="1086"/>
    </location>
</feature>
<evidence type="ECO:0000256" key="2">
    <source>
        <dbReference type="ARBA" id="ARBA00004955"/>
    </source>
</evidence>
<evidence type="ECO:0000256" key="10">
    <source>
        <dbReference type="ARBA" id="ARBA00078830"/>
    </source>
</evidence>
<dbReference type="Gene3D" id="3.20.20.140">
    <property type="entry name" value="Metal-dependent hydrolases"/>
    <property type="match status" value="1"/>
</dbReference>
<dbReference type="InterPro" id="IPR032466">
    <property type="entry name" value="Metal_Hydrolase"/>
</dbReference>
<dbReference type="PANTHER" id="PTHR11359">
    <property type="entry name" value="AMP DEAMINASE"/>
    <property type="match status" value="1"/>
</dbReference>
<feature type="region of interest" description="Disordered" evidence="11">
    <location>
        <begin position="951"/>
        <end position="993"/>
    </location>
</feature>
<dbReference type="PANTHER" id="PTHR11359:SF0">
    <property type="entry name" value="AMP DEAMINASE"/>
    <property type="match status" value="1"/>
</dbReference>
<evidence type="ECO:0000256" key="1">
    <source>
        <dbReference type="ARBA" id="ARBA00001947"/>
    </source>
</evidence>
<dbReference type="SUPFAM" id="SSF51556">
    <property type="entry name" value="Metallo-dependent hydrolases"/>
    <property type="match status" value="1"/>
</dbReference>
<protein>
    <recommendedName>
        <fullName evidence="9">AMP deaminase</fullName>
        <ecNumber evidence="4">3.5.4.6</ecNumber>
    </recommendedName>
    <alternativeName>
        <fullName evidence="10">Myoadenylate deaminase</fullName>
    </alternativeName>
</protein>
<evidence type="ECO:0000256" key="4">
    <source>
        <dbReference type="ARBA" id="ARBA00012775"/>
    </source>
</evidence>
<reference evidence="12" key="1">
    <citation type="journal article" date="2021" name="IMA Fungus">
        <title>Genomic characterization of three marine fungi, including Emericellopsis atlantica sp. nov. with signatures of a generalist lifestyle and marine biomass degradation.</title>
        <authorList>
            <person name="Hagestad O.C."/>
            <person name="Hou L."/>
            <person name="Andersen J.H."/>
            <person name="Hansen E.H."/>
            <person name="Altermark B."/>
            <person name="Li C."/>
            <person name="Kuhnert E."/>
            <person name="Cox R.J."/>
            <person name="Crous P.W."/>
            <person name="Spatafora J.W."/>
            <person name="Lail K."/>
            <person name="Amirebrahimi M."/>
            <person name="Lipzen A."/>
            <person name="Pangilinan J."/>
            <person name="Andreopoulos W."/>
            <person name="Hayes R.D."/>
            <person name="Ng V."/>
            <person name="Grigoriev I.V."/>
            <person name="Jackson S.A."/>
            <person name="Sutton T.D.S."/>
            <person name="Dobson A.D.W."/>
            <person name="Rama T."/>
        </authorList>
    </citation>
    <scope>NUCLEOTIDE SEQUENCE</scope>
    <source>
        <strain evidence="12">TRa3180A</strain>
    </source>
</reference>
<comment type="similarity">
    <text evidence="3">Belongs to the metallo-dependent hydrolases superfamily. Adenosine and AMP deaminases family.</text>
</comment>
<evidence type="ECO:0000313" key="13">
    <source>
        <dbReference type="Proteomes" id="UP000887226"/>
    </source>
</evidence>
<feature type="compositionally biased region" description="Polar residues" evidence="11">
    <location>
        <begin position="1026"/>
        <end position="1035"/>
    </location>
</feature>
<keyword evidence="6" id="KW-0378">Hydrolase</keyword>
<dbReference type="CDD" id="cd01319">
    <property type="entry name" value="AMPD"/>
    <property type="match status" value="1"/>
</dbReference>
<feature type="region of interest" description="Disordered" evidence="11">
    <location>
        <begin position="1064"/>
        <end position="1115"/>
    </location>
</feature>
<dbReference type="GO" id="GO:0046872">
    <property type="term" value="F:metal ion binding"/>
    <property type="evidence" value="ECO:0007669"/>
    <property type="project" value="UniProtKB-KW"/>
</dbReference>
<feature type="compositionally biased region" description="Polar residues" evidence="11">
    <location>
        <begin position="363"/>
        <end position="373"/>
    </location>
</feature>
<evidence type="ECO:0000256" key="7">
    <source>
        <dbReference type="ARBA" id="ARBA00022833"/>
    </source>
</evidence>
<comment type="caution">
    <text evidence="12">The sequence shown here is derived from an EMBL/GenBank/DDBJ whole genome shotgun (WGS) entry which is preliminary data.</text>
</comment>
<feature type="compositionally biased region" description="Polar residues" evidence="11">
    <location>
        <begin position="951"/>
        <end position="980"/>
    </location>
</feature>
<dbReference type="InterPro" id="IPR006329">
    <property type="entry name" value="AMPD"/>
</dbReference>
<dbReference type="GO" id="GO:0046033">
    <property type="term" value="P:AMP metabolic process"/>
    <property type="evidence" value="ECO:0007669"/>
    <property type="project" value="TreeGrafter"/>
</dbReference>
<keyword evidence="13" id="KW-1185">Reference proteome</keyword>
<feature type="compositionally biased region" description="Acidic residues" evidence="11">
    <location>
        <begin position="1098"/>
        <end position="1115"/>
    </location>
</feature>
<dbReference type="EMBL" id="MU253895">
    <property type="protein sequence ID" value="KAG9244601.1"/>
    <property type="molecule type" value="Genomic_DNA"/>
</dbReference>
<keyword evidence="5" id="KW-0479">Metal-binding</keyword>
<dbReference type="Proteomes" id="UP000887226">
    <property type="component" value="Unassembled WGS sequence"/>
</dbReference>
<name>A0A9P7Z3G2_9HELO</name>
<evidence type="ECO:0000256" key="5">
    <source>
        <dbReference type="ARBA" id="ARBA00022723"/>
    </source>
</evidence>
<feature type="region of interest" description="Disordered" evidence="11">
    <location>
        <begin position="117"/>
        <end position="171"/>
    </location>
</feature>
<feature type="compositionally biased region" description="Polar residues" evidence="11">
    <location>
        <begin position="12"/>
        <end position="27"/>
    </location>
</feature>
<evidence type="ECO:0000256" key="8">
    <source>
        <dbReference type="ARBA" id="ARBA00023080"/>
    </source>
</evidence>
<evidence type="ECO:0000256" key="3">
    <source>
        <dbReference type="ARBA" id="ARBA00006676"/>
    </source>
</evidence>
<dbReference type="GO" id="GO:0003876">
    <property type="term" value="F:AMP deaminase activity"/>
    <property type="evidence" value="ECO:0007669"/>
    <property type="project" value="UniProtKB-EC"/>
</dbReference>
<feature type="region of interest" description="Disordered" evidence="11">
    <location>
        <begin position="1005"/>
        <end position="1035"/>
    </location>
</feature>
<feature type="region of interest" description="Disordered" evidence="11">
    <location>
        <begin position="361"/>
        <end position="383"/>
    </location>
</feature>
<dbReference type="GO" id="GO:0032264">
    <property type="term" value="P:IMP salvage"/>
    <property type="evidence" value="ECO:0007669"/>
    <property type="project" value="InterPro"/>
</dbReference>
<dbReference type="FunFam" id="3.20.20.140:FF:000214">
    <property type="entry name" value="AMP deaminase Amd1, putative (AFU_orthologue AFUA_8G02860)"/>
    <property type="match status" value="1"/>
</dbReference>
<feature type="compositionally biased region" description="Basic and acidic residues" evidence="11">
    <location>
        <begin position="1"/>
        <end position="11"/>
    </location>
</feature>
<dbReference type="FunFam" id="4.10.800.20:FF:000001">
    <property type="entry name" value="AMP deaminase"/>
    <property type="match status" value="1"/>
</dbReference>
<feature type="compositionally biased region" description="Polar residues" evidence="11">
    <location>
        <begin position="117"/>
        <end position="140"/>
    </location>
</feature>
<evidence type="ECO:0000256" key="11">
    <source>
        <dbReference type="SAM" id="MobiDB-lite"/>
    </source>
</evidence>
<keyword evidence="7" id="KW-0862">Zinc</keyword>
<evidence type="ECO:0000256" key="6">
    <source>
        <dbReference type="ARBA" id="ARBA00022801"/>
    </source>
</evidence>
<dbReference type="PROSITE" id="PS00485">
    <property type="entry name" value="A_DEAMINASE"/>
    <property type="match status" value="1"/>
</dbReference>
<evidence type="ECO:0000256" key="9">
    <source>
        <dbReference type="ARBA" id="ARBA00072037"/>
    </source>
</evidence>
<keyword evidence="8" id="KW-0546">Nucleotide metabolism</keyword>
<comment type="pathway">
    <text evidence="2">Purine metabolism; IMP biosynthesis via salvage pathway; IMP from AMP: step 1/1.</text>
</comment>
<dbReference type="EC" id="3.5.4.6" evidence="4"/>